<gene>
    <name evidence="2" type="ORF">J2W84_006720</name>
</gene>
<name>A0ABU1R8A8_9BACT</name>
<keyword evidence="3" id="KW-1185">Reference proteome</keyword>
<dbReference type="EMBL" id="JAVDTI010000011">
    <property type="protein sequence ID" value="MDR6809644.1"/>
    <property type="molecule type" value="Genomic_DNA"/>
</dbReference>
<comment type="caution">
    <text evidence="2">The sequence shown here is derived from an EMBL/GenBank/DDBJ whole genome shotgun (WGS) entry which is preliminary data.</text>
</comment>
<dbReference type="InterPro" id="IPR027802">
    <property type="entry name" value="Multi-ubiquitin_dom"/>
</dbReference>
<protein>
    <recommendedName>
        <fullName evidence="1">Multi-ubiquitin domain-containing protein</fullName>
    </recommendedName>
</protein>
<dbReference type="Proteomes" id="UP001264980">
    <property type="component" value="Unassembled WGS sequence"/>
</dbReference>
<dbReference type="Pfam" id="PF14452">
    <property type="entry name" value="Multi_ubiq"/>
    <property type="match status" value="1"/>
</dbReference>
<sequence>MSEKEKDKKKVEIVVNGTAFEVEKSIITYAEVVTMAFPDFAQHPEMTYSVTYQRGHGEKPEGILVPGGEVKVKDEMIFYVKHTGQS</sequence>
<evidence type="ECO:0000313" key="2">
    <source>
        <dbReference type="EMBL" id="MDR6809644.1"/>
    </source>
</evidence>
<evidence type="ECO:0000313" key="3">
    <source>
        <dbReference type="Proteomes" id="UP001264980"/>
    </source>
</evidence>
<accession>A0ABU1R8A8</accession>
<proteinExistence type="predicted"/>
<evidence type="ECO:0000259" key="1">
    <source>
        <dbReference type="Pfam" id="PF14452"/>
    </source>
</evidence>
<feature type="domain" description="Multi-ubiquitin" evidence="1">
    <location>
        <begin position="11"/>
        <end position="81"/>
    </location>
</feature>
<reference evidence="2 3" key="1">
    <citation type="submission" date="2023-07" db="EMBL/GenBank/DDBJ databases">
        <title>Sorghum-associated microbial communities from plants grown in Nebraska, USA.</title>
        <authorList>
            <person name="Schachtman D."/>
        </authorList>
    </citation>
    <scope>NUCLEOTIDE SEQUENCE [LARGE SCALE GENOMIC DNA]</scope>
    <source>
        <strain evidence="2 3">BE57</strain>
    </source>
</reference>
<organism evidence="2 3">
    <name type="scientific">Dyadobacter fermentans</name>
    <dbReference type="NCBI Taxonomy" id="94254"/>
    <lineage>
        <taxon>Bacteria</taxon>
        <taxon>Pseudomonadati</taxon>
        <taxon>Bacteroidota</taxon>
        <taxon>Cytophagia</taxon>
        <taxon>Cytophagales</taxon>
        <taxon>Spirosomataceae</taxon>
        <taxon>Dyadobacter</taxon>
    </lineage>
</organism>
<dbReference type="RefSeq" id="WP_309993380.1">
    <property type="nucleotide sequence ID" value="NZ_JAVDTI010000011.1"/>
</dbReference>